<dbReference type="STRING" id="871741.SAMN05192570_2834"/>
<evidence type="ECO:0000313" key="2">
    <source>
        <dbReference type="Proteomes" id="UP000198788"/>
    </source>
</evidence>
<dbReference type="InterPro" id="IPR025961">
    <property type="entry name" value="Metal_resist"/>
</dbReference>
<dbReference type="Proteomes" id="UP000198788">
    <property type="component" value="Unassembled WGS sequence"/>
</dbReference>
<dbReference type="EMBL" id="FOZV01000007">
    <property type="protein sequence ID" value="SFS82712.1"/>
    <property type="molecule type" value="Genomic_DNA"/>
</dbReference>
<proteinExistence type="predicted"/>
<protein>
    <submittedName>
        <fullName evidence="1">Heavy-metal resistance</fullName>
    </submittedName>
</protein>
<dbReference type="Pfam" id="PF13801">
    <property type="entry name" value="Metal_resist"/>
    <property type="match status" value="1"/>
</dbReference>
<sequence>MTIGWKSIAVTTVLAIAASGMGAWGGATWVLQRQTPPSLHEIVHRDLDLDRGQLARIEAIESRFATRRIALEQRVQAANRELAQAIAESDGDSRKVQPAIDHFHDAMGDLQQATVAHIFEMRTVMTPAQAERFDHSVIAALAVAGE</sequence>
<dbReference type="AlphaFoldDB" id="A0A1I6T0N8"/>
<dbReference type="OrthoDB" id="7450844at2"/>
<gene>
    <name evidence="1" type="ORF">SAMN05192570_2834</name>
</gene>
<organism evidence="1 2">
    <name type="scientific">Brevundimonas viscosa</name>
    <dbReference type="NCBI Taxonomy" id="871741"/>
    <lineage>
        <taxon>Bacteria</taxon>
        <taxon>Pseudomonadati</taxon>
        <taxon>Pseudomonadota</taxon>
        <taxon>Alphaproteobacteria</taxon>
        <taxon>Caulobacterales</taxon>
        <taxon>Caulobacteraceae</taxon>
        <taxon>Brevundimonas</taxon>
    </lineage>
</organism>
<keyword evidence="2" id="KW-1185">Reference proteome</keyword>
<name>A0A1I6T0N8_9CAUL</name>
<reference evidence="2" key="1">
    <citation type="submission" date="2016-10" db="EMBL/GenBank/DDBJ databases">
        <authorList>
            <person name="Varghese N."/>
            <person name="Submissions S."/>
        </authorList>
    </citation>
    <scope>NUCLEOTIDE SEQUENCE [LARGE SCALE GENOMIC DNA]</scope>
    <source>
        <strain evidence="2">CGMCC 1.10683</strain>
    </source>
</reference>
<dbReference type="RefSeq" id="WP_092312177.1">
    <property type="nucleotide sequence ID" value="NZ_FOZV01000007.1"/>
</dbReference>
<evidence type="ECO:0000313" key="1">
    <source>
        <dbReference type="EMBL" id="SFS82712.1"/>
    </source>
</evidence>
<accession>A0A1I6T0N8</accession>
<dbReference type="Gene3D" id="1.20.120.1490">
    <property type="match status" value="1"/>
</dbReference>